<feature type="non-terminal residue" evidence="1">
    <location>
        <position position="1"/>
    </location>
</feature>
<accession>A0AC60QTF0</accession>
<evidence type="ECO:0000313" key="2">
    <source>
        <dbReference type="Proteomes" id="UP000805193"/>
    </source>
</evidence>
<gene>
    <name evidence="1" type="ORF">HPB47_015509</name>
</gene>
<dbReference type="Proteomes" id="UP000805193">
    <property type="component" value="Unassembled WGS sequence"/>
</dbReference>
<keyword evidence="2" id="KW-1185">Reference proteome</keyword>
<dbReference type="EMBL" id="JABSTQ010004142">
    <property type="protein sequence ID" value="KAG0442892.1"/>
    <property type="molecule type" value="Genomic_DNA"/>
</dbReference>
<evidence type="ECO:0000313" key="1">
    <source>
        <dbReference type="EMBL" id="KAG0442892.1"/>
    </source>
</evidence>
<sequence length="253" mass="27767">ARPRISDATADEILERIARGPTSDMDRSDSDDDVADATFSAPALPDAPSSNEDDASDDEEPSTSCRTKRMPSWEAVQGPVLSWMADFSAFTDGQQGRASWAPNEYFQQYITGCQKLPREEFLSIDEQMIPFSGRTQLRQFVPRKPNPEGLKSFVLATPRGLILDFEIYQGKKSTLHPGSSGIGESAVLRLTDTLTPGTKLFFDRYFTSGALLDKLAEMGIAGTGTIMNNRIPKGSNRSTEKELKAKGRGTSEM</sequence>
<proteinExistence type="predicted"/>
<feature type="non-terminal residue" evidence="1">
    <location>
        <position position="253"/>
    </location>
</feature>
<name>A0AC60QTF0_IXOPE</name>
<protein>
    <submittedName>
        <fullName evidence="1">Uncharacterized protein</fullName>
    </submittedName>
</protein>
<reference evidence="1 2" key="1">
    <citation type="journal article" date="2020" name="Cell">
        <title>Large-Scale Comparative Analyses of Tick Genomes Elucidate Their Genetic Diversity and Vector Capacities.</title>
        <authorList>
            <consortium name="Tick Genome and Microbiome Consortium (TIGMIC)"/>
            <person name="Jia N."/>
            <person name="Wang J."/>
            <person name="Shi W."/>
            <person name="Du L."/>
            <person name="Sun Y."/>
            <person name="Zhan W."/>
            <person name="Jiang J.F."/>
            <person name="Wang Q."/>
            <person name="Zhang B."/>
            <person name="Ji P."/>
            <person name="Bell-Sakyi L."/>
            <person name="Cui X.M."/>
            <person name="Yuan T.T."/>
            <person name="Jiang B.G."/>
            <person name="Yang W.F."/>
            <person name="Lam T.T."/>
            <person name="Chang Q.C."/>
            <person name="Ding S.J."/>
            <person name="Wang X.J."/>
            <person name="Zhu J.G."/>
            <person name="Ruan X.D."/>
            <person name="Zhao L."/>
            <person name="Wei J.T."/>
            <person name="Ye R.Z."/>
            <person name="Que T.C."/>
            <person name="Du C.H."/>
            <person name="Zhou Y.H."/>
            <person name="Cheng J.X."/>
            <person name="Dai P.F."/>
            <person name="Guo W.B."/>
            <person name="Han X.H."/>
            <person name="Huang E.J."/>
            <person name="Li L.F."/>
            <person name="Wei W."/>
            <person name="Gao Y.C."/>
            <person name="Liu J.Z."/>
            <person name="Shao H.Z."/>
            <person name="Wang X."/>
            <person name="Wang C.C."/>
            <person name="Yang T.C."/>
            <person name="Huo Q.B."/>
            <person name="Li W."/>
            <person name="Chen H.Y."/>
            <person name="Chen S.E."/>
            <person name="Zhou L.G."/>
            <person name="Ni X.B."/>
            <person name="Tian J.H."/>
            <person name="Sheng Y."/>
            <person name="Liu T."/>
            <person name="Pan Y.S."/>
            <person name="Xia L.Y."/>
            <person name="Li J."/>
            <person name="Zhao F."/>
            <person name="Cao W.C."/>
        </authorList>
    </citation>
    <scope>NUCLEOTIDE SEQUENCE [LARGE SCALE GENOMIC DNA]</scope>
    <source>
        <strain evidence="1">Iper-2018</strain>
    </source>
</reference>
<comment type="caution">
    <text evidence="1">The sequence shown here is derived from an EMBL/GenBank/DDBJ whole genome shotgun (WGS) entry which is preliminary data.</text>
</comment>
<organism evidence="1 2">
    <name type="scientific">Ixodes persulcatus</name>
    <name type="common">Taiga tick</name>
    <dbReference type="NCBI Taxonomy" id="34615"/>
    <lineage>
        <taxon>Eukaryota</taxon>
        <taxon>Metazoa</taxon>
        <taxon>Ecdysozoa</taxon>
        <taxon>Arthropoda</taxon>
        <taxon>Chelicerata</taxon>
        <taxon>Arachnida</taxon>
        <taxon>Acari</taxon>
        <taxon>Parasitiformes</taxon>
        <taxon>Ixodida</taxon>
        <taxon>Ixodoidea</taxon>
        <taxon>Ixodidae</taxon>
        <taxon>Ixodinae</taxon>
        <taxon>Ixodes</taxon>
    </lineage>
</organism>